<reference evidence="2 3" key="1">
    <citation type="submission" date="2024-01" db="EMBL/GenBank/DDBJ databases">
        <authorList>
            <person name="Waweru B."/>
        </authorList>
    </citation>
    <scope>NUCLEOTIDE SEQUENCE [LARGE SCALE GENOMIC DNA]</scope>
</reference>
<dbReference type="EMBL" id="CAWUPB010001111">
    <property type="protein sequence ID" value="CAK7338122.1"/>
    <property type="molecule type" value="Genomic_DNA"/>
</dbReference>
<evidence type="ECO:0000313" key="3">
    <source>
        <dbReference type="Proteomes" id="UP001314170"/>
    </source>
</evidence>
<evidence type="ECO:0000313" key="2">
    <source>
        <dbReference type="EMBL" id="CAK7338122.1"/>
    </source>
</evidence>
<name>A0AAV1RPD7_9ROSI</name>
<organism evidence="2 3">
    <name type="scientific">Dovyalis caffra</name>
    <dbReference type="NCBI Taxonomy" id="77055"/>
    <lineage>
        <taxon>Eukaryota</taxon>
        <taxon>Viridiplantae</taxon>
        <taxon>Streptophyta</taxon>
        <taxon>Embryophyta</taxon>
        <taxon>Tracheophyta</taxon>
        <taxon>Spermatophyta</taxon>
        <taxon>Magnoliopsida</taxon>
        <taxon>eudicotyledons</taxon>
        <taxon>Gunneridae</taxon>
        <taxon>Pentapetalae</taxon>
        <taxon>rosids</taxon>
        <taxon>fabids</taxon>
        <taxon>Malpighiales</taxon>
        <taxon>Salicaceae</taxon>
        <taxon>Flacourtieae</taxon>
        <taxon>Dovyalis</taxon>
    </lineage>
</organism>
<feature type="non-terminal residue" evidence="2">
    <location>
        <position position="1"/>
    </location>
</feature>
<gene>
    <name evidence="2" type="ORF">DCAF_LOCUS13164</name>
</gene>
<protein>
    <submittedName>
        <fullName evidence="2">Uncharacterized protein</fullName>
    </submittedName>
</protein>
<sequence length="53" mass="5593">PRKALSFGGQIRVEPEVPTACLIGPFRALLNADQSSTKLPPRGIPQLLGLGPN</sequence>
<accession>A0AAV1RPD7</accession>
<dbReference type="AlphaFoldDB" id="A0AAV1RPD7"/>
<feature type="region of interest" description="Disordered" evidence="1">
    <location>
        <begin position="34"/>
        <end position="53"/>
    </location>
</feature>
<comment type="caution">
    <text evidence="2">The sequence shown here is derived from an EMBL/GenBank/DDBJ whole genome shotgun (WGS) entry which is preliminary data.</text>
</comment>
<proteinExistence type="predicted"/>
<keyword evidence="3" id="KW-1185">Reference proteome</keyword>
<evidence type="ECO:0000256" key="1">
    <source>
        <dbReference type="SAM" id="MobiDB-lite"/>
    </source>
</evidence>
<dbReference type="Proteomes" id="UP001314170">
    <property type="component" value="Unassembled WGS sequence"/>
</dbReference>